<keyword evidence="2" id="KW-0812">Transmembrane</keyword>
<dbReference type="Pfam" id="PF04612">
    <property type="entry name" value="T2SSM"/>
    <property type="match status" value="1"/>
</dbReference>
<feature type="compositionally biased region" description="Low complexity" evidence="1">
    <location>
        <begin position="205"/>
        <end position="221"/>
    </location>
</feature>
<accession>A0A157QKI5</accession>
<evidence type="ECO:0000313" key="3">
    <source>
        <dbReference type="EMBL" id="SAI46287.1"/>
    </source>
</evidence>
<organism evidence="3 4">
    <name type="scientific">Bordetella ansorpii</name>
    <dbReference type="NCBI Taxonomy" id="288768"/>
    <lineage>
        <taxon>Bacteria</taxon>
        <taxon>Pseudomonadati</taxon>
        <taxon>Pseudomonadota</taxon>
        <taxon>Betaproteobacteria</taxon>
        <taxon>Burkholderiales</taxon>
        <taxon>Alcaligenaceae</taxon>
        <taxon>Bordetella</taxon>
    </lineage>
</organism>
<name>A0A157QKI5_9BORD</name>
<dbReference type="Proteomes" id="UP000077037">
    <property type="component" value="Unassembled WGS sequence"/>
</dbReference>
<dbReference type="InterPro" id="IPR007690">
    <property type="entry name" value="T2SS_GspM"/>
</dbReference>
<protein>
    <submittedName>
        <fullName evidence="3">General secretion pathway, M protein</fullName>
    </submittedName>
</protein>
<evidence type="ECO:0000256" key="1">
    <source>
        <dbReference type="SAM" id="MobiDB-lite"/>
    </source>
</evidence>
<dbReference type="GO" id="GO:0015628">
    <property type="term" value="P:protein secretion by the type II secretion system"/>
    <property type="evidence" value="ECO:0007669"/>
    <property type="project" value="InterPro"/>
</dbReference>
<sequence length="239" mass="25648">MTRRPSHLAPAGNARHRSGVTGRLPDSVQRQWRDTRQQISTLWGQRSARERILLAGCSAVMLLAAGWLVGVEPALNRIQRLQTELPRLRTQSTEIETVVQQALASRRAGPSLKAAPSDTESVRRALADSLDSAALKNTYTLEPAAGGVARWQVQFKDAPVRAVVPWMLQSPAELGLSVDSVALERPDAAPVVPAGMTWVPPANAPQPAASPAARSRPSAGRMSGQVILAPPSQEDKDKS</sequence>
<dbReference type="RefSeq" id="WP_082887340.1">
    <property type="nucleotide sequence ID" value="NZ_FKBS01000025.1"/>
</dbReference>
<keyword evidence="2" id="KW-0472">Membrane</keyword>
<proteinExistence type="predicted"/>
<evidence type="ECO:0000256" key="2">
    <source>
        <dbReference type="SAM" id="Phobius"/>
    </source>
</evidence>
<dbReference type="AlphaFoldDB" id="A0A157QKI5"/>
<feature type="transmembrane region" description="Helical" evidence="2">
    <location>
        <begin position="52"/>
        <end position="70"/>
    </location>
</feature>
<keyword evidence="2" id="KW-1133">Transmembrane helix</keyword>
<dbReference type="EMBL" id="FKBS01000025">
    <property type="protein sequence ID" value="SAI46287.1"/>
    <property type="molecule type" value="Genomic_DNA"/>
</dbReference>
<reference evidence="3 4" key="1">
    <citation type="submission" date="2016-03" db="EMBL/GenBank/DDBJ databases">
        <authorList>
            <consortium name="Pathogen Informatics"/>
        </authorList>
    </citation>
    <scope>NUCLEOTIDE SEQUENCE [LARGE SCALE GENOMIC DNA]</scope>
    <source>
        <strain evidence="3 4">NCTC13364</strain>
    </source>
</reference>
<feature type="region of interest" description="Disordered" evidence="1">
    <location>
        <begin position="1"/>
        <end position="24"/>
    </location>
</feature>
<dbReference type="OrthoDB" id="8852411at2"/>
<feature type="region of interest" description="Disordered" evidence="1">
    <location>
        <begin position="199"/>
        <end position="239"/>
    </location>
</feature>
<gene>
    <name evidence="3" type="ORF">SAMEA1982600_03669</name>
</gene>
<evidence type="ECO:0000313" key="4">
    <source>
        <dbReference type="Proteomes" id="UP000077037"/>
    </source>
</evidence>
<dbReference type="GO" id="GO:0015627">
    <property type="term" value="C:type II protein secretion system complex"/>
    <property type="evidence" value="ECO:0007669"/>
    <property type="project" value="InterPro"/>
</dbReference>